<dbReference type="OrthoDB" id="2411602at2759"/>
<dbReference type="GO" id="GO:0051131">
    <property type="term" value="P:chaperone-mediated protein complex assembly"/>
    <property type="evidence" value="ECO:0007669"/>
    <property type="project" value="TreeGrafter"/>
</dbReference>
<dbReference type="InterPro" id="IPR014721">
    <property type="entry name" value="Ribsml_uS5_D2-typ_fold_subgr"/>
</dbReference>
<dbReference type="EC" id="3.4.21.-" evidence="4"/>
<evidence type="ECO:0000313" key="4">
    <source>
        <dbReference type="EMBL" id="PKA57330.1"/>
    </source>
</evidence>
<dbReference type="PANTHER" id="PTHR43718">
    <property type="entry name" value="LON PROTEASE"/>
    <property type="match status" value="1"/>
</dbReference>
<keyword evidence="4" id="KW-0378">Hydrolase</keyword>
<keyword evidence="5" id="KW-1185">Reference proteome</keyword>
<evidence type="ECO:0000313" key="5">
    <source>
        <dbReference type="Proteomes" id="UP000236161"/>
    </source>
</evidence>
<dbReference type="PANTHER" id="PTHR43718:SF2">
    <property type="entry name" value="LON PROTEASE HOMOLOG, MITOCHONDRIAL"/>
    <property type="match status" value="1"/>
</dbReference>
<comment type="caution">
    <text evidence="1">Lacks conserved residue(s) required for the propagation of feature annotation.</text>
</comment>
<evidence type="ECO:0000259" key="3">
    <source>
        <dbReference type="PROSITE" id="PS51786"/>
    </source>
</evidence>
<gene>
    <name evidence="4" type="ORF">AXF42_Ash002635</name>
</gene>
<proteinExistence type="predicted"/>
<reference evidence="4 5" key="1">
    <citation type="journal article" date="2017" name="Nature">
        <title>The Apostasia genome and the evolution of orchids.</title>
        <authorList>
            <person name="Zhang G.Q."/>
            <person name="Liu K.W."/>
            <person name="Li Z."/>
            <person name="Lohaus R."/>
            <person name="Hsiao Y.Y."/>
            <person name="Niu S.C."/>
            <person name="Wang J.Y."/>
            <person name="Lin Y.C."/>
            <person name="Xu Q."/>
            <person name="Chen L.J."/>
            <person name="Yoshida K."/>
            <person name="Fujiwara S."/>
            <person name="Wang Z.W."/>
            <person name="Zhang Y.Q."/>
            <person name="Mitsuda N."/>
            <person name="Wang M."/>
            <person name="Liu G.H."/>
            <person name="Pecoraro L."/>
            <person name="Huang H.X."/>
            <person name="Xiao X.J."/>
            <person name="Lin M."/>
            <person name="Wu X.Y."/>
            <person name="Wu W.L."/>
            <person name="Chen Y.Y."/>
            <person name="Chang S.B."/>
            <person name="Sakamoto S."/>
            <person name="Ohme-Takagi M."/>
            <person name="Yagi M."/>
            <person name="Zeng S.J."/>
            <person name="Shen C.Y."/>
            <person name="Yeh C.M."/>
            <person name="Luo Y.B."/>
            <person name="Tsai W.C."/>
            <person name="Van de Peer Y."/>
            <person name="Liu Z.J."/>
        </authorList>
    </citation>
    <scope>NUCLEOTIDE SEQUENCE [LARGE SCALE GENOMIC DNA]</scope>
    <source>
        <strain evidence="5">cv. Shenzhen</strain>
        <tissue evidence="4">Stem</tissue>
    </source>
</reference>
<name>A0A2I0AP49_9ASPA</name>
<dbReference type="Pfam" id="PF05362">
    <property type="entry name" value="Lon_C"/>
    <property type="match status" value="1"/>
</dbReference>
<evidence type="ECO:0000256" key="1">
    <source>
        <dbReference type="PROSITE-ProRule" id="PRU01122"/>
    </source>
</evidence>
<dbReference type="GO" id="GO:0007005">
    <property type="term" value="P:mitochondrion organization"/>
    <property type="evidence" value="ECO:0007669"/>
    <property type="project" value="TreeGrafter"/>
</dbReference>
<feature type="domain" description="Lon proteolytic" evidence="3">
    <location>
        <begin position="121"/>
        <end position="175"/>
    </location>
</feature>
<dbReference type="GO" id="GO:0004176">
    <property type="term" value="F:ATP-dependent peptidase activity"/>
    <property type="evidence" value="ECO:0007669"/>
    <property type="project" value="InterPro"/>
</dbReference>
<dbReference type="GO" id="GO:0005524">
    <property type="term" value="F:ATP binding"/>
    <property type="evidence" value="ECO:0007669"/>
    <property type="project" value="InterPro"/>
</dbReference>
<dbReference type="InterPro" id="IPR008269">
    <property type="entry name" value="Lon_proteolytic"/>
</dbReference>
<feature type="compositionally biased region" description="Polar residues" evidence="2">
    <location>
        <begin position="91"/>
        <end position="102"/>
    </location>
</feature>
<dbReference type="GO" id="GO:0005759">
    <property type="term" value="C:mitochondrial matrix"/>
    <property type="evidence" value="ECO:0007669"/>
    <property type="project" value="TreeGrafter"/>
</dbReference>
<dbReference type="Proteomes" id="UP000236161">
    <property type="component" value="Unassembled WGS sequence"/>
</dbReference>
<dbReference type="AlphaFoldDB" id="A0A2I0AP49"/>
<organism evidence="4 5">
    <name type="scientific">Apostasia shenzhenica</name>
    <dbReference type="NCBI Taxonomy" id="1088818"/>
    <lineage>
        <taxon>Eukaryota</taxon>
        <taxon>Viridiplantae</taxon>
        <taxon>Streptophyta</taxon>
        <taxon>Embryophyta</taxon>
        <taxon>Tracheophyta</taxon>
        <taxon>Spermatophyta</taxon>
        <taxon>Magnoliopsida</taxon>
        <taxon>Liliopsida</taxon>
        <taxon>Asparagales</taxon>
        <taxon>Orchidaceae</taxon>
        <taxon>Apostasioideae</taxon>
        <taxon>Apostasia</taxon>
    </lineage>
</organism>
<dbReference type="Gene3D" id="3.30.230.10">
    <property type="match status" value="1"/>
</dbReference>
<dbReference type="GO" id="GO:0003697">
    <property type="term" value="F:single-stranded DNA binding"/>
    <property type="evidence" value="ECO:0007669"/>
    <property type="project" value="TreeGrafter"/>
</dbReference>
<dbReference type="InterPro" id="IPR027065">
    <property type="entry name" value="Lon_Prtase"/>
</dbReference>
<dbReference type="GO" id="GO:0006515">
    <property type="term" value="P:protein quality control for misfolded or incompletely synthesized proteins"/>
    <property type="evidence" value="ECO:0007669"/>
    <property type="project" value="TreeGrafter"/>
</dbReference>
<evidence type="ECO:0000256" key="2">
    <source>
        <dbReference type="SAM" id="MobiDB-lite"/>
    </source>
</evidence>
<feature type="region of interest" description="Disordered" evidence="2">
    <location>
        <begin position="84"/>
        <end position="113"/>
    </location>
</feature>
<dbReference type="GO" id="GO:0004252">
    <property type="term" value="F:serine-type endopeptidase activity"/>
    <property type="evidence" value="ECO:0007669"/>
    <property type="project" value="InterPro"/>
</dbReference>
<keyword evidence="4" id="KW-0645">Protease</keyword>
<dbReference type="SUPFAM" id="SSF54211">
    <property type="entry name" value="Ribosomal protein S5 domain 2-like"/>
    <property type="match status" value="1"/>
</dbReference>
<sequence length="235" mass="25661">MLGGLIHGRQGVLPMGWANSGAGQNPAHNAQILSEFFTRAKQDVGRELKKSASPNSLAEGKWPSIESLPWPVRGNGAESYMWTKQKHEGRTNGQRGTTGSNNDSKKFPTGTSRPTILSNIVKEKTIAARRSGVKTIIFPAGIRRDFDELSDNVKEGLEVHFVEDYSQIFDLAFGNKDDAQTLEPHVNISPPHCQGMNINMGPGMRNVAMVDVLPKACQDKARAAPCRFAFSSNSL</sequence>
<dbReference type="EMBL" id="KZ451969">
    <property type="protein sequence ID" value="PKA57330.1"/>
    <property type="molecule type" value="Genomic_DNA"/>
</dbReference>
<dbReference type="STRING" id="1088818.A0A2I0AP49"/>
<dbReference type="PROSITE" id="PS51786">
    <property type="entry name" value="LON_PROTEOLYTIC"/>
    <property type="match status" value="1"/>
</dbReference>
<dbReference type="InterPro" id="IPR020568">
    <property type="entry name" value="Ribosomal_Su5_D2-typ_SF"/>
</dbReference>
<protein>
    <submittedName>
        <fullName evidence="4">Lon protease like, mitochondrial</fullName>
        <ecNumber evidence="4">3.4.21.-</ecNumber>
    </submittedName>
</protein>
<accession>A0A2I0AP49</accession>